<evidence type="ECO:0000256" key="2">
    <source>
        <dbReference type="ARBA" id="ARBA00023002"/>
    </source>
</evidence>
<reference evidence="3" key="1">
    <citation type="submission" date="2024-06" db="EMBL/GenBank/DDBJ databases">
        <authorList>
            <person name="Fan A."/>
            <person name="Zhang F.Y."/>
            <person name="Zhang L."/>
        </authorList>
    </citation>
    <scope>NUCLEOTIDE SEQUENCE</scope>
    <source>
        <strain evidence="3">Y61</strain>
    </source>
</reference>
<dbReference type="InterPro" id="IPR036291">
    <property type="entry name" value="NAD(P)-bd_dom_sf"/>
</dbReference>
<accession>A0AAU8IG35</accession>
<name>A0AAU8IG35_9BACL</name>
<dbReference type="CDD" id="cd05233">
    <property type="entry name" value="SDR_c"/>
    <property type="match status" value="1"/>
</dbReference>
<dbReference type="SUPFAM" id="SSF51735">
    <property type="entry name" value="NAD(P)-binding Rossmann-fold domains"/>
    <property type="match status" value="1"/>
</dbReference>
<dbReference type="PRINTS" id="PR00080">
    <property type="entry name" value="SDRFAMILY"/>
</dbReference>
<dbReference type="InterPro" id="IPR050259">
    <property type="entry name" value="SDR"/>
</dbReference>
<evidence type="ECO:0000313" key="3">
    <source>
        <dbReference type="EMBL" id="XCJ16940.1"/>
    </source>
</evidence>
<dbReference type="PANTHER" id="PTHR42879:SF2">
    <property type="entry name" value="3-OXOACYL-[ACYL-CARRIER-PROTEIN] REDUCTASE FABG"/>
    <property type="match status" value="1"/>
</dbReference>
<dbReference type="InterPro" id="IPR002347">
    <property type="entry name" value="SDR_fam"/>
</dbReference>
<organism evidence="3">
    <name type="scientific">Sporolactobacillus sp. Y61</name>
    <dbReference type="NCBI Taxonomy" id="3160863"/>
    <lineage>
        <taxon>Bacteria</taxon>
        <taxon>Bacillati</taxon>
        <taxon>Bacillota</taxon>
        <taxon>Bacilli</taxon>
        <taxon>Bacillales</taxon>
        <taxon>Sporolactobacillaceae</taxon>
        <taxon>Sporolactobacillus</taxon>
    </lineage>
</organism>
<gene>
    <name evidence="3" type="ORF">ABNN70_15255</name>
</gene>
<dbReference type="FunFam" id="3.40.50.720:FF:000173">
    <property type="entry name" value="3-oxoacyl-[acyl-carrier protein] reductase"/>
    <property type="match status" value="1"/>
</dbReference>
<sequence length="255" mass="27830">MDNKVALITGSATGLGKRTAIDLAKNGIDIVLNYVHSAEAAKETARFISETYGVRSIAVQADISLFEDVQKLVSRALSAMGSIDILIHNAGPFIKKRKKLSDYTVEEWNSMVNGNLSSVFYLSKEVIPIMRTKQWGRMITIGFDRVETAPAWKFRSAYAAAKTGAASLTKTLAIEEAENGITVNMVCPGDIRGEYKEMKIKNVRDQSDINNPIGRPGTGEDIARVISFLCNEDSDFITGSVIPVTGGKDVLNKHL</sequence>
<keyword evidence="2" id="KW-0560">Oxidoreductase</keyword>
<dbReference type="Gene3D" id="3.40.50.720">
    <property type="entry name" value="NAD(P)-binding Rossmann-like Domain"/>
    <property type="match status" value="1"/>
</dbReference>
<dbReference type="EMBL" id="CP159510">
    <property type="protein sequence ID" value="XCJ16940.1"/>
    <property type="molecule type" value="Genomic_DNA"/>
</dbReference>
<proteinExistence type="inferred from homology"/>
<dbReference type="AlphaFoldDB" id="A0AAU8IG35"/>
<dbReference type="PRINTS" id="PR00081">
    <property type="entry name" value="GDHRDH"/>
</dbReference>
<dbReference type="Pfam" id="PF13561">
    <property type="entry name" value="adh_short_C2"/>
    <property type="match status" value="1"/>
</dbReference>
<comment type="similarity">
    <text evidence="1">Belongs to the short-chain dehydrogenases/reductases (SDR) family.</text>
</comment>
<dbReference type="PANTHER" id="PTHR42879">
    <property type="entry name" value="3-OXOACYL-(ACYL-CARRIER-PROTEIN) REDUCTASE"/>
    <property type="match status" value="1"/>
</dbReference>
<evidence type="ECO:0000256" key="1">
    <source>
        <dbReference type="ARBA" id="ARBA00006484"/>
    </source>
</evidence>
<dbReference type="GO" id="GO:0016491">
    <property type="term" value="F:oxidoreductase activity"/>
    <property type="evidence" value="ECO:0007669"/>
    <property type="project" value="UniProtKB-KW"/>
</dbReference>
<dbReference type="RefSeq" id="WP_353948281.1">
    <property type="nucleotide sequence ID" value="NZ_CP159510.1"/>
</dbReference>
<protein>
    <submittedName>
        <fullName evidence="3">SDR family oxidoreductase</fullName>
    </submittedName>
</protein>